<proteinExistence type="predicted"/>
<dbReference type="Proteomes" id="UP000177987">
    <property type="component" value="Unassembled WGS sequence"/>
</dbReference>
<accession>A0A1G2SEI5</accession>
<evidence type="ECO:0000313" key="2">
    <source>
        <dbReference type="Proteomes" id="UP000177987"/>
    </source>
</evidence>
<evidence type="ECO:0000313" key="1">
    <source>
        <dbReference type="EMBL" id="OHA83394.1"/>
    </source>
</evidence>
<dbReference type="AlphaFoldDB" id="A0A1G2SEI5"/>
<reference evidence="1 2" key="1">
    <citation type="journal article" date="2016" name="Nat. Commun.">
        <title>Thousands of microbial genomes shed light on interconnected biogeochemical processes in an aquifer system.</title>
        <authorList>
            <person name="Anantharaman K."/>
            <person name="Brown C.T."/>
            <person name="Hug L.A."/>
            <person name="Sharon I."/>
            <person name="Castelle C.J."/>
            <person name="Probst A.J."/>
            <person name="Thomas B.C."/>
            <person name="Singh A."/>
            <person name="Wilkins M.J."/>
            <person name="Karaoz U."/>
            <person name="Brodie E.L."/>
            <person name="Williams K.H."/>
            <person name="Hubbard S.S."/>
            <person name="Banfield J.F."/>
        </authorList>
    </citation>
    <scope>NUCLEOTIDE SEQUENCE [LARGE SCALE GENOMIC DNA]</scope>
</reference>
<dbReference type="EMBL" id="MHUW01000017">
    <property type="protein sequence ID" value="OHA83394.1"/>
    <property type="molecule type" value="Genomic_DNA"/>
</dbReference>
<organism evidence="1 2">
    <name type="scientific">Candidatus Yonathbacteria bacterium RIFCSPLOWO2_01_FULL_47_33b</name>
    <dbReference type="NCBI Taxonomy" id="1802727"/>
    <lineage>
        <taxon>Bacteria</taxon>
        <taxon>Candidatus Yonathiibacteriota</taxon>
    </lineage>
</organism>
<protein>
    <submittedName>
        <fullName evidence="1">Uncharacterized protein</fullName>
    </submittedName>
</protein>
<name>A0A1G2SEI5_9BACT</name>
<comment type="caution">
    <text evidence="1">The sequence shown here is derived from an EMBL/GenBank/DDBJ whole genome shotgun (WGS) entry which is preliminary data.</text>
</comment>
<sequence length="88" mass="10223">MSIYTDSEFQLKPVKFRTDFDEVDERWGVEPADPRTVEYVIALPEVQFSSEEAARAFCAWLNETGQAGDFFDLMWDTVRKPSPLHQPH</sequence>
<gene>
    <name evidence="1" type="ORF">A2937_03665</name>
</gene>